<dbReference type="EMBL" id="HACA01006806">
    <property type="protein sequence ID" value="CDW24167.1"/>
    <property type="molecule type" value="Transcribed_RNA"/>
</dbReference>
<organism evidence="1">
    <name type="scientific">Lepeophtheirus salmonis</name>
    <name type="common">Salmon louse</name>
    <name type="synonym">Caligus salmonis</name>
    <dbReference type="NCBI Taxonomy" id="72036"/>
    <lineage>
        <taxon>Eukaryota</taxon>
        <taxon>Metazoa</taxon>
        <taxon>Ecdysozoa</taxon>
        <taxon>Arthropoda</taxon>
        <taxon>Crustacea</taxon>
        <taxon>Multicrustacea</taxon>
        <taxon>Hexanauplia</taxon>
        <taxon>Copepoda</taxon>
        <taxon>Siphonostomatoida</taxon>
        <taxon>Caligidae</taxon>
        <taxon>Lepeophtheirus</taxon>
    </lineage>
</organism>
<reference evidence="1" key="1">
    <citation type="submission" date="2014-05" db="EMBL/GenBank/DDBJ databases">
        <authorList>
            <person name="Chronopoulou M."/>
        </authorList>
    </citation>
    <scope>NUCLEOTIDE SEQUENCE</scope>
    <source>
        <tissue evidence="1">Whole organism</tissue>
    </source>
</reference>
<accession>A0A0K2TF03</accession>
<name>A0A0K2TF03_LEPSM</name>
<evidence type="ECO:0000313" key="1">
    <source>
        <dbReference type="EMBL" id="CDW24167.1"/>
    </source>
</evidence>
<protein>
    <submittedName>
        <fullName evidence="1">Uncharacterized protein</fullName>
    </submittedName>
</protein>
<proteinExistence type="predicted"/>
<sequence>MCSNHHLLLRNSRLDCHEDLSFLYHGVFIFVECLDHHGCASLFSLR</sequence>
<dbReference type="AlphaFoldDB" id="A0A0K2TF03"/>